<evidence type="ECO:0000256" key="1">
    <source>
        <dbReference type="SAM" id="MobiDB-lite"/>
    </source>
</evidence>
<sequence>MNSGVKSFERKKAKLIDGKGNSKRLKRKTRP</sequence>
<reference evidence="2 3" key="1">
    <citation type="journal article" date="2019" name="Genome Biol. Evol.">
        <title>Insights into the evolution of the New World diploid cottons (Gossypium, subgenus Houzingenia) based on genome sequencing.</title>
        <authorList>
            <person name="Grover C.E."/>
            <person name="Arick M.A. 2nd"/>
            <person name="Thrash A."/>
            <person name="Conover J.L."/>
            <person name="Sanders W.S."/>
            <person name="Peterson D.G."/>
            <person name="Frelichowski J.E."/>
            <person name="Scheffler J.A."/>
            <person name="Scheffler B.E."/>
            <person name="Wendel J.F."/>
        </authorList>
    </citation>
    <scope>NUCLEOTIDE SEQUENCE [LARGE SCALE GENOMIC DNA]</scope>
    <source>
        <strain evidence="2">157</strain>
        <tissue evidence="2">Leaf</tissue>
    </source>
</reference>
<evidence type="ECO:0000313" key="3">
    <source>
        <dbReference type="Proteomes" id="UP000593572"/>
    </source>
</evidence>
<keyword evidence="3" id="KW-1185">Reference proteome</keyword>
<comment type="caution">
    <text evidence="2">The sequence shown here is derived from an EMBL/GenBank/DDBJ whole genome shotgun (WGS) entry which is preliminary data.</text>
</comment>
<dbReference type="Proteomes" id="UP000593572">
    <property type="component" value="Unassembled WGS sequence"/>
</dbReference>
<dbReference type="AlphaFoldDB" id="A0A7J8NGC1"/>
<feature type="compositionally biased region" description="Basic and acidic residues" evidence="1">
    <location>
        <begin position="7"/>
        <end position="17"/>
    </location>
</feature>
<evidence type="ECO:0008006" key="4">
    <source>
        <dbReference type="Google" id="ProtNLM"/>
    </source>
</evidence>
<proteinExistence type="predicted"/>
<protein>
    <recommendedName>
        <fullName evidence="4">MADS-box domain-containing protein</fullName>
    </recommendedName>
</protein>
<evidence type="ECO:0000313" key="2">
    <source>
        <dbReference type="EMBL" id="MBA0575894.1"/>
    </source>
</evidence>
<organism evidence="2 3">
    <name type="scientific">Gossypium lobatum</name>
    <dbReference type="NCBI Taxonomy" id="34289"/>
    <lineage>
        <taxon>Eukaryota</taxon>
        <taxon>Viridiplantae</taxon>
        <taxon>Streptophyta</taxon>
        <taxon>Embryophyta</taxon>
        <taxon>Tracheophyta</taxon>
        <taxon>Spermatophyta</taxon>
        <taxon>Magnoliopsida</taxon>
        <taxon>eudicotyledons</taxon>
        <taxon>Gunneridae</taxon>
        <taxon>Pentapetalae</taxon>
        <taxon>rosids</taxon>
        <taxon>malvids</taxon>
        <taxon>Malvales</taxon>
        <taxon>Malvaceae</taxon>
        <taxon>Malvoideae</taxon>
        <taxon>Gossypium</taxon>
    </lineage>
</organism>
<accession>A0A7J8NGC1</accession>
<feature type="compositionally biased region" description="Basic residues" evidence="1">
    <location>
        <begin position="21"/>
        <end position="31"/>
    </location>
</feature>
<dbReference type="EMBL" id="JABEZX010306867">
    <property type="protein sequence ID" value="MBA0575894.1"/>
    <property type="molecule type" value="Genomic_DNA"/>
</dbReference>
<name>A0A7J8NGC1_9ROSI</name>
<feature type="region of interest" description="Disordered" evidence="1">
    <location>
        <begin position="1"/>
        <end position="31"/>
    </location>
</feature>
<gene>
    <name evidence="2" type="ORF">Golob_027946</name>
</gene>